<evidence type="ECO:0000313" key="2">
    <source>
        <dbReference type="EMBL" id="MFD2257219.1"/>
    </source>
</evidence>
<dbReference type="PANTHER" id="PTHR30336">
    <property type="entry name" value="INNER MEMBRANE PROTEIN, PROBABLE PERMEASE"/>
    <property type="match status" value="1"/>
</dbReference>
<dbReference type="CDD" id="cd06259">
    <property type="entry name" value="YdcF-like"/>
    <property type="match status" value="1"/>
</dbReference>
<sequence length="211" mass="24106">MKRLFYLGLLLFLVIVSLIVYANVTASWASRGKLFDEISELPEAKVGLVFGTSDRYKGRENRYFRYRIDAAVKVWNAGKVETLIVSGDNRSKYYNEPEKMRAALMEEGVPSDRIVCDYAGLRTFDSVVRAKEIFGANTVLVISQRFQNERAIYLAQANDMEAYGFNAEDVEIQAGFKTKIREVGARVKMWLDVNFLDTRPKHLGEKVQLPE</sequence>
<dbReference type="EMBL" id="JBHUIT010000022">
    <property type="protein sequence ID" value="MFD2257219.1"/>
    <property type="molecule type" value="Genomic_DNA"/>
</dbReference>
<comment type="caution">
    <text evidence="2">The sequence shown here is derived from an EMBL/GenBank/DDBJ whole genome shotgun (WGS) entry which is preliminary data.</text>
</comment>
<dbReference type="InterPro" id="IPR051599">
    <property type="entry name" value="Cell_Envelope_Assoc"/>
</dbReference>
<dbReference type="InterPro" id="IPR003848">
    <property type="entry name" value="DUF218"/>
</dbReference>
<dbReference type="RefSeq" id="WP_386820530.1">
    <property type="nucleotide sequence ID" value="NZ_JBHUIT010000022.1"/>
</dbReference>
<proteinExistence type="predicted"/>
<gene>
    <name evidence="2" type="ORF">ACFSSA_11075</name>
</gene>
<name>A0ABW5DBF0_9BACT</name>
<dbReference type="Proteomes" id="UP001597375">
    <property type="component" value="Unassembled WGS sequence"/>
</dbReference>
<accession>A0ABW5DBF0</accession>
<dbReference type="Pfam" id="PF02698">
    <property type="entry name" value="DUF218"/>
    <property type="match status" value="1"/>
</dbReference>
<protein>
    <submittedName>
        <fullName evidence="2">Vancomycin high temperature exclusion protein</fullName>
    </submittedName>
</protein>
<organism evidence="2 3">
    <name type="scientific">Luteolibacter algae</name>
    <dbReference type="NCBI Taxonomy" id="454151"/>
    <lineage>
        <taxon>Bacteria</taxon>
        <taxon>Pseudomonadati</taxon>
        <taxon>Verrucomicrobiota</taxon>
        <taxon>Verrucomicrobiia</taxon>
        <taxon>Verrucomicrobiales</taxon>
        <taxon>Verrucomicrobiaceae</taxon>
        <taxon>Luteolibacter</taxon>
    </lineage>
</organism>
<dbReference type="PANTHER" id="PTHR30336:SF6">
    <property type="entry name" value="INTEGRAL MEMBRANE PROTEIN"/>
    <property type="match status" value="1"/>
</dbReference>
<feature type="domain" description="DUF218" evidence="1">
    <location>
        <begin position="49"/>
        <end position="160"/>
    </location>
</feature>
<reference evidence="3" key="1">
    <citation type="journal article" date="2019" name="Int. J. Syst. Evol. Microbiol.">
        <title>The Global Catalogue of Microorganisms (GCM) 10K type strain sequencing project: providing services to taxonomists for standard genome sequencing and annotation.</title>
        <authorList>
            <consortium name="The Broad Institute Genomics Platform"/>
            <consortium name="The Broad Institute Genome Sequencing Center for Infectious Disease"/>
            <person name="Wu L."/>
            <person name="Ma J."/>
        </authorList>
    </citation>
    <scope>NUCLEOTIDE SEQUENCE [LARGE SCALE GENOMIC DNA]</scope>
    <source>
        <strain evidence="3">CGMCC 4.7106</strain>
    </source>
</reference>
<evidence type="ECO:0000259" key="1">
    <source>
        <dbReference type="Pfam" id="PF02698"/>
    </source>
</evidence>
<evidence type="ECO:0000313" key="3">
    <source>
        <dbReference type="Proteomes" id="UP001597375"/>
    </source>
</evidence>
<keyword evidence="3" id="KW-1185">Reference proteome</keyword>